<gene>
    <name evidence="1" type="ORF">PR048_005739</name>
</gene>
<protein>
    <submittedName>
        <fullName evidence="1">Uncharacterized protein</fullName>
    </submittedName>
</protein>
<sequence>MPQSLDICKDTFMRFVINNDLLDNIQKHHYLMPSVSGEAHKIIEGLPITVNNFGVLWGILYKAYLNLKLIETTHVRQLLSLPVVIRQSASDLRNLLSQLASNLRDIDALELKIPLHEALLSQLVLDRHDEQDRKEWEVLPLKVLCEFLEIRCQALELSKPSIHPLASSSVYKKQNTATKPVESVTQAYVAMDDSCMKCHEMHALHRYLSF</sequence>
<name>A0ABQ9I933_9NEOP</name>
<accession>A0ABQ9I933</accession>
<keyword evidence="2" id="KW-1185">Reference proteome</keyword>
<dbReference type="InterPro" id="IPR005312">
    <property type="entry name" value="DUF1759"/>
</dbReference>
<evidence type="ECO:0000313" key="1">
    <source>
        <dbReference type="EMBL" id="KAJ8893156.1"/>
    </source>
</evidence>
<evidence type="ECO:0000313" key="2">
    <source>
        <dbReference type="Proteomes" id="UP001159363"/>
    </source>
</evidence>
<reference evidence="1 2" key="1">
    <citation type="submission" date="2023-02" db="EMBL/GenBank/DDBJ databases">
        <title>LHISI_Scaffold_Assembly.</title>
        <authorList>
            <person name="Stuart O.P."/>
            <person name="Cleave R."/>
            <person name="Magrath M.J.L."/>
            <person name="Mikheyev A.S."/>
        </authorList>
    </citation>
    <scope>NUCLEOTIDE SEQUENCE [LARGE SCALE GENOMIC DNA]</scope>
    <source>
        <strain evidence="1">Daus_M_001</strain>
        <tissue evidence="1">Leg muscle</tissue>
    </source>
</reference>
<comment type="caution">
    <text evidence="1">The sequence shown here is derived from an EMBL/GenBank/DDBJ whole genome shotgun (WGS) entry which is preliminary data.</text>
</comment>
<dbReference type="Pfam" id="PF03564">
    <property type="entry name" value="DUF1759"/>
    <property type="match status" value="1"/>
</dbReference>
<dbReference type="Proteomes" id="UP001159363">
    <property type="component" value="Chromosome 2"/>
</dbReference>
<dbReference type="EMBL" id="JARBHB010000002">
    <property type="protein sequence ID" value="KAJ8893156.1"/>
    <property type="molecule type" value="Genomic_DNA"/>
</dbReference>
<proteinExistence type="predicted"/>
<organism evidence="1 2">
    <name type="scientific">Dryococelus australis</name>
    <dbReference type="NCBI Taxonomy" id="614101"/>
    <lineage>
        <taxon>Eukaryota</taxon>
        <taxon>Metazoa</taxon>
        <taxon>Ecdysozoa</taxon>
        <taxon>Arthropoda</taxon>
        <taxon>Hexapoda</taxon>
        <taxon>Insecta</taxon>
        <taxon>Pterygota</taxon>
        <taxon>Neoptera</taxon>
        <taxon>Polyneoptera</taxon>
        <taxon>Phasmatodea</taxon>
        <taxon>Verophasmatodea</taxon>
        <taxon>Anareolatae</taxon>
        <taxon>Phasmatidae</taxon>
        <taxon>Eurycanthinae</taxon>
        <taxon>Dryococelus</taxon>
    </lineage>
</organism>